<sequence>METQLSTIADLVTRLTTQLSHNNPSTSQPPIDISHEDEEAFEKVDEQEIEVEMQACEEVDDNEQEMKVEEAYKELGFTEQESNGVEITLTHPLGTSLTNLSSNTPFEWDQGRCKAQLKGFQAKIWSLWENLDSWSLQGKYDDEQENGWTQKVWNPGIHFNNQQFWRVLACYKSFLGLLHMICDPGDHCNNKH</sequence>
<organism evidence="1 2">
    <name type="scientific">Stylosanthes scabra</name>
    <dbReference type="NCBI Taxonomy" id="79078"/>
    <lineage>
        <taxon>Eukaryota</taxon>
        <taxon>Viridiplantae</taxon>
        <taxon>Streptophyta</taxon>
        <taxon>Embryophyta</taxon>
        <taxon>Tracheophyta</taxon>
        <taxon>Spermatophyta</taxon>
        <taxon>Magnoliopsida</taxon>
        <taxon>eudicotyledons</taxon>
        <taxon>Gunneridae</taxon>
        <taxon>Pentapetalae</taxon>
        <taxon>rosids</taxon>
        <taxon>fabids</taxon>
        <taxon>Fabales</taxon>
        <taxon>Fabaceae</taxon>
        <taxon>Papilionoideae</taxon>
        <taxon>50 kb inversion clade</taxon>
        <taxon>dalbergioids sensu lato</taxon>
        <taxon>Dalbergieae</taxon>
        <taxon>Pterocarpus clade</taxon>
        <taxon>Stylosanthes</taxon>
    </lineage>
</organism>
<evidence type="ECO:0000313" key="1">
    <source>
        <dbReference type="EMBL" id="MED6201329.1"/>
    </source>
</evidence>
<proteinExistence type="predicted"/>
<protein>
    <submittedName>
        <fullName evidence="1">Uncharacterized protein</fullName>
    </submittedName>
</protein>
<name>A0ABU6XVZ7_9FABA</name>
<accession>A0ABU6XVZ7</accession>
<dbReference type="Proteomes" id="UP001341840">
    <property type="component" value="Unassembled WGS sequence"/>
</dbReference>
<dbReference type="EMBL" id="JASCZI010213481">
    <property type="protein sequence ID" value="MED6201329.1"/>
    <property type="molecule type" value="Genomic_DNA"/>
</dbReference>
<evidence type="ECO:0000313" key="2">
    <source>
        <dbReference type="Proteomes" id="UP001341840"/>
    </source>
</evidence>
<comment type="caution">
    <text evidence="1">The sequence shown here is derived from an EMBL/GenBank/DDBJ whole genome shotgun (WGS) entry which is preliminary data.</text>
</comment>
<gene>
    <name evidence="1" type="ORF">PIB30_093872</name>
</gene>
<keyword evidence="2" id="KW-1185">Reference proteome</keyword>
<reference evidence="1 2" key="1">
    <citation type="journal article" date="2023" name="Plants (Basel)">
        <title>Bridging the Gap: Combining Genomics and Transcriptomics Approaches to Understand Stylosanthes scabra, an Orphan Legume from the Brazilian Caatinga.</title>
        <authorList>
            <person name="Ferreira-Neto J.R.C."/>
            <person name="da Silva M.D."/>
            <person name="Binneck E."/>
            <person name="de Melo N.F."/>
            <person name="da Silva R.H."/>
            <person name="de Melo A.L.T.M."/>
            <person name="Pandolfi V."/>
            <person name="Bustamante F.O."/>
            <person name="Brasileiro-Vidal A.C."/>
            <person name="Benko-Iseppon A.M."/>
        </authorList>
    </citation>
    <scope>NUCLEOTIDE SEQUENCE [LARGE SCALE GENOMIC DNA]</scope>
    <source>
        <tissue evidence="1">Leaves</tissue>
    </source>
</reference>